<feature type="transmembrane region" description="Helical" evidence="1">
    <location>
        <begin position="49"/>
        <end position="67"/>
    </location>
</feature>
<protein>
    <submittedName>
        <fullName evidence="5">Unannotated protein</fullName>
    </submittedName>
</protein>
<dbReference type="EMBL" id="CAFBPQ010000002">
    <property type="protein sequence ID" value="CAB5013051.1"/>
    <property type="molecule type" value="Genomic_DNA"/>
</dbReference>
<keyword evidence="1" id="KW-1133">Transmembrane helix</keyword>
<evidence type="ECO:0000313" key="5">
    <source>
        <dbReference type="EMBL" id="CAB5013051.1"/>
    </source>
</evidence>
<keyword evidence="1" id="KW-0472">Membrane</keyword>
<evidence type="ECO:0000313" key="4">
    <source>
        <dbReference type="EMBL" id="CAB4972730.1"/>
    </source>
</evidence>
<gene>
    <name evidence="2" type="ORF">UFOPK2683_01453</name>
    <name evidence="3" type="ORF">UFOPK3605_00185</name>
    <name evidence="4" type="ORF">UFOPK3897_00576</name>
    <name evidence="5" type="ORF">UFOPK4121_00165</name>
</gene>
<dbReference type="EMBL" id="CAFBMM010000002">
    <property type="protein sequence ID" value="CAB4895705.1"/>
    <property type="molecule type" value="Genomic_DNA"/>
</dbReference>
<evidence type="ECO:0000313" key="2">
    <source>
        <dbReference type="EMBL" id="CAB4733839.1"/>
    </source>
</evidence>
<organism evidence="5">
    <name type="scientific">freshwater metagenome</name>
    <dbReference type="NCBI Taxonomy" id="449393"/>
    <lineage>
        <taxon>unclassified sequences</taxon>
        <taxon>metagenomes</taxon>
        <taxon>ecological metagenomes</taxon>
    </lineage>
</organism>
<dbReference type="EMBL" id="CAEZYK010000112">
    <property type="protein sequence ID" value="CAB4733839.1"/>
    <property type="molecule type" value="Genomic_DNA"/>
</dbReference>
<reference evidence="5" key="1">
    <citation type="submission" date="2020-05" db="EMBL/GenBank/DDBJ databases">
        <authorList>
            <person name="Chiriac C."/>
            <person name="Salcher M."/>
            <person name="Ghai R."/>
            <person name="Kavagutti S V."/>
        </authorList>
    </citation>
    <scope>NUCLEOTIDE SEQUENCE</scope>
</reference>
<accession>A0A6J7Q7U7</accession>
<dbReference type="AlphaFoldDB" id="A0A6J7Q7U7"/>
<sequence length="83" mass="9247">MEGEIIMMKTRNKTNIQTEPITRSDIEDKLREIQSGLNVGGDVAKGPSIAAGIGVVLVVILVAYFFGRRSGKNKRSFIEIRRR</sequence>
<evidence type="ECO:0000256" key="1">
    <source>
        <dbReference type="SAM" id="Phobius"/>
    </source>
</evidence>
<keyword evidence="1" id="KW-0812">Transmembrane</keyword>
<name>A0A6J7Q7U7_9ZZZZ</name>
<dbReference type="EMBL" id="CAFBOF010000007">
    <property type="protein sequence ID" value="CAB4972730.1"/>
    <property type="molecule type" value="Genomic_DNA"/>
</dbReference>
<proteinExistence type="predicted"/>
<evidence type="ECO:0000313" key="3">
    <source>
        <dbReference type="EMBL" id="CAB4895705.1"/>
    </source>
</evidence>